<proteinExistence type="predicted"/>
<evidence type="ECO:0000256" key="1">
    <source>
        <dbReference type="SAM" id="MobiDB-lite"/>
    </source>
</evidence>
<dbReference type="PANTHER" id="PTHR21356">
    <property type="entry name" value="ARMADILLO REPEAT CONTAINING 2"/>
    <property type="match status" value="1"/>
</dbReference>
<evidence type="ECO:0000313" key="2">
    <source>
        <dbReference type="EMBL" id="KAJ3654800.1"/>
    </source>
</evidence>
<sequence length="891" mass="101400">MDPKSDDVKIGGISKVSLPFYEPPARKTSAEIINEARLAIRESQMAESSFISTPIKPLQTQRPFTPRNKERLLFGKKAKSNRPPSSFSLRYLQNEAEIPTNIHDSNMILSPQMLTSTAKINSGTNTIPKSGIVKQRSNSLSEITDNKIFNIGIKEVCLNKVKLPSLDHLKPLQKRKLFKNTTSLDNLPEEQEELKNTEPRKAFSSPQERTDFNENLDSPFGRSSIKQKNLSQCLLLGPQNLNKIFDNKHIIENSETLFVRTAAESKERSVEDVINDLNYESVKMDNEDRVIELLGELYDRMETENLLNTKVSSKMKIHILKALYKYVESQNEKLLLNIARVILGLKVTGNNLSGVCKLIFKVSKNDKNDYLFFQKNILELFLDALGRSSPLDDAEACVYGYGSVKFLTMNTKLLDKILSLGILQLMVLHVKIINNAKADKTSMPEQTNHALFQLTGALRNIVSEETIYETFISCGAVQQLCQTMNLFSSDLDIISNISRILSTISTNDCCCDSLVEYKDIYKVFIHLFEKYPGNEEIIVRLAYTLGNIVAKIDNTRVKFYHEKNSVKSLLNLWKIYLERTLKICSLKSDNDSIENGNPEDVMIKVIRVIANMVINPEIGKAVNESYGCLLIDEFLKVLISNPFKKNEELVMSILSTLNNLSYYYTSDMEQDIFHIKQVEIVEGITEYCKSRNKESVIESMRILGNLSRSKITRDYIAKSEVFPVLVNILEKVDLTLLKTTIGVFVNLMADNKSRNLFKNQGGVSKLIAILTNFAQNDWLLGMLVCQVIWNYCIETADLYELIPDDEIQQLLVILADYLDEEKLFGITEGSEDAEIYVTQEYLIWEEFASVATNLLEKIEYFLDTFDQIHIENETAVTQKKDSSTNLSFAAW</sequence>
<dbReference type="AlphaFoldDB" id="A0AA38MF62"/>
<accession>A0AA38MF62</accession>
<protein>
    <recommendedName>
        <fullName evidence="4">Armadillo repeat-containing protein 2</fullName>
    </recommendedName>
</protein>
<reference evidence="2" key="1">
    <citation type="journal article" date="2023" name="G3 (Bethesda)">
        <title>Whole genome assemblies of Zophobas morio and Tenebrio molitor.</title>
        <authorList>
            <person name="Kaur S."/>
            <person name="Stinson S.A."/>
            <person name="diCenzo G.C."/>
        </authorList>
    </citation>
    <scope>NUCLEOTIDE SEQUENCE</scope>
    <source>
        <strain evidence="2">QUZm001</strain>
    </source>
</reference>
<dbReference type="InterPro" id="IPR016024">
    <property type="entry name" value="ARM-type_fold"/>
</dbReference>
<gene>
    <name evidence="2" type="ORF">Zmor_013962</name>
</gene>
<feature type="region of interest" description="Disordered" evidence="1">
    <location>
        <begin position="181"/>
        <end position="218"/>
    </location>
</feature>
<comment type="caution">
    <text evidence="2">The sequence shown here is derived from an EMBL/GenBank/DDBJ whole genome shotgun (WGS) entry which is preliminary data.</text>
</comment>
<dbReference type="SUPFAM" id="SSF48371">
    <property type="entry name" value="ARM repeat"/>
    <property type="match status" value="1"/>
</dbReference>
<keyword evidence="3" id="KW-1185">Reference proteome</keyword>
<evidence type="ECO:0000313" key="3">
    <source>
        <dbReference type="Proteomes" id="UP001168821"/>
    </source>
</evidence>
<dbReference type="PANTHER" id="PTHR21356:SF1">
    <property type="entry name" value="ARMADILLO REPEAT-CONTAINING PROTEIN 2"/>
    <property type="match status" value="1"/>
</dbReference>
<dbReference type="EMBL" id="JALNTZ010000004">
    <property type="protein sequence ID" value="KAJ3654800.1"/>
    <property type="molecule type" value="Genomic_DNA"/>
</dbReference>
<evidence type="ECO:0008006" key="4">
    <source>
        <dbReference type="Google" id="ProtNLM"/>
    </source>
</evidence>
<dbReference type="Proteomes" id="UP001168821">
    <property type="component" value="Unassembled WGS sequence"/>
</dbReference>
<organism evidence="2 3">
    <name type="scientific">Zophobas morio</name>
    <dbReference type="NCBI Taxonomy" id="2755281"/>
    <lineage>
        <taxon>Eukaryota</taxon>
        <taxon>Metazoa</taxon>
        <taxon>Ecdysozoa</taxon>
        <taxon>Arthropoda</taxon>
        <taxon>Hexapoda</taxon>
        <taxon>Insecta</taxon>
        <taxon>Pterygota</taxon>
        <taxon>Neoptera</taxon>
        <taxon>Endopterygota</taxon>
        <taxon>Coleoptera</taxon>
        <taxon>Polyphaga</taxon>
        <taxon>Cucujiformia</taxon>
        <taxon>Tenebrionidae</taxon>
        <taxon>Zophobas</taxon>
    </lineage>
</organism>
<dbReference type="Gene3D" id="1.25.10.10">
    <property type="entry name" value="Leucine-rich Repeat Variant"/>
    <property type="match status" value="2"/>
</dbReference>
<dbReference type="GO" id="GO:0044782">
    <property type="term" value="P:cilium organization"/>
    <property type="evidence" value="ECO:0007669"/>
    <property type="project" value="TreeGrafter"/>
</dbReference>
<name>A0AA38MF62_9CUCU</name>
<dbReference type="InterPro" id="IPR038905">
    <property type="entry name" value="ARMC2"/>
</dbReference>
<dbReference type="InterPro" id="IPR011989">
    <property type="entry name" value="ARM-like"/>
</dbReference>